<dbReference type="GO" id="GO:0006952">
    <property type="term" value="P:defense response"/>
    <property type="evidence" value="ECO:0007669"/>
    <property type="project" value="UniProtKB-KW"/>
</dbReference>
<feature type="domain" description="NB-ARC" evidence="3">
    <location>
        <begin position="220"/>
        <end position="363"/>
    </location>
</feature>
<evidence type="ECO:0000256" key="2">
    <source>
        <dbReference type="ARBA" id="ARBA00022821"/>
    </source>
</evidence>
<reference evidence="7" key="1">
    <citation type="submission" date="2013-06" db="EMBL/GenBank/DDBJ databases">
        <authorList>
            <person name="Zhao Q."/>
        </authorList>
    </citation>
    <scope>NUCLEOTIDE SEQUENCE</scope>
    <source>
        <strain evidence="7">cv. W1943</strain>
    </source>
</reference>
<feature type="domain" description="R13L1/DRL21-like LRR repeat region" evidence="5">
    <location>
        <begin position="731"/>
        <end position="854"/>
    </location>
</feature>
<dbReference type="GO" id="GO:0043531">
    <property type="term" value="F:ADP binding"/>
    <property type="evidence" value="ECO:0007669"/>
    <property type="project" value="InterPro"/>
</dbReference>
<dbReference type="STRING" id="4529.A0A0E0RHU3"/>
<dbReference type="InterPro" id="IPR032675">
    <property type="entry name" value="LRR_dom_sf"/>
</dbReference>
<sequence>MEEALDWSFCEPLLTVAISLMDRALFYFGGVKEKEKGSKKRFGGVDKEKILERLGHVRAIFDEFRHLVLTNLKIPFSYNLKEIWSFRIDIEGFEHWIEEIEYRGLVGQGRHPTFNILKAKITNKFAKSPDSYAIREGLDHLMRLADIAARIRYLRFEISVSSSRTTTPVAVGRGREKEDIEVVSRGREKEEIQLFGREREKEQIVQWLIKQPAENSESEIFSTDHIRLFAILGVAGMGKTALAKVACQEPIVSTIFDFVVWVQVPYDFTTETIAKIIMETVTSVSPEYYSLKFLQHALTGKRLLLVLDDTWEDESVKKWEALVATLSNCKRGSSILLTTRMQSVVDMAAEAVGSPAECLELDELGKSDNLLLFMSRLPSQVHSEGYYHLRLIGEQIAENTGGCPLVTEKVASWLGSCVENHHWNAVLQKGWQKLGLNAIFASSRLSYERLPSELQICFRYFSIFPKGYKFNKVELANMWISSGLIPFGLSKQDDTGLQHKKAAYLFSAEDVGEQYFAALVRKSFFCRLLETDPSNGNMKEYYVLHNLMHDCAQFVARNECARVDDNNFQDVRRTTVHLSIAHCGSLRAIPPITNLRTLIIQSEFCLDQEAELMLGEVLRKSARLRLLYLDVPSLSNALDEIPSLTQLRYLFLFSCDKSHIRSILKLCHLQVFKLKYFTGKQADLDGIRNMRFLRCLHVPDSMLSKILKTGMPTTLQELQEFEVAKNDGHMLSALSTLTNLKRLSLRNLQNVRNCKDAMEIKLKDKPDMMFLSLSWNKHSNDPEDIDHQIIDNLEPNKGIQQLHVYGYNGVQLPVWIETSFLIHLVSLELQYCMEWRTLPSFKELSSLKYLKLEHLFQLGSVIEEQSGSIESDNAFLPPLLNTLIVRWCPNLKKLPALPCTLEKLIIRHVGLAVLPRLHQAYASTCESLSVDSRLSLLHIESCAHLTSLDGLLDQQQHLQHLKTLLVRHCAKLCHLPANGFTELHHLNFLEIVACPMLRNVKTDSNLFPTSLNNLDINPCCHIEASVLMSLPNLTYLRRLSLVSCSSVEKLPSDEVFRTLKNLNDMLIARCESLLSLGGLGAAASLRTLSILYCDKIYSSSSPQAGCSFMLWKLKVDREAMLLVEPIKSLRYTLELHIGDDYAMDSLPEEWLLQNASSLRLIEIGVAKNLQTLPTQMEKLVSLQSLHIEKAPRIQFLPKLPFSLNKLTIWGCDPRFLKLYERNVGSDWGKIENIDHVDMKAYSEDPDSREGPNSRRYSMQFCSVVTNNHTSRFSMKP</sequence>
<dbReference type="Pfam" id="PF25019">
    <property type="entry name" value="LRR_R13L1-DRL21"/>
    <property type="match status" value="1"/>
</dbReference>
<dbReference type="AlphaFoldDB" id="A0A0E0RHU3"/>
<dbReference type="eggNOG" id="KOG4658">
    <property type="taxonomic scope" value="Eukaryota"/>
</dbReference>
<evidence type="ECO:0000313" key="7">
    <source>
        <dbReference type="Proteomes" id="UP000008022"/>
    </source>
</evidence>
<dbReference type="Gene3D" id="3.80.10.10">
    <property type="entry name" value="Ribonuclease Inhibitor"/>
    <property type="match status" value="4"/>
</dbReference>
<dbReference type="Proteomes" id="UP000008022">
    <property type="component" value="Unassembled WGS sequence"/>
</dbReference>
<dbReference type="Gene3D" id="1.10.10.10">
    <property type="entry name" value="Winged helix-like DNA-binding domain superfamily/Winged helix DNA-binding domain"/>
    <property type="match status" value="1"/>
</dbReference>
<dbReference type="Pfam" id="PF00931">
    <property type="entry name" value="NB-ARC"/>
    <property type="match status" value="1"/>
</dbReference>
<evidence type="ECO:0000259" key="5">
    <source>
        <dbReference type="Pfam" id="PF25019"/>
    </source>
</evidence>
<dbReference type="EnsemblPlants" id="ORUFI12G14810.2">
    <property type="protein sequence ID" value="ORUFI12G14810.2"/>
    <property type="gene ID" value="ORUFI12G14810"/>
</dbReference>
<dbReference type="Gramene" id="ORUFI12G14810.2">
    <property type="protein sequence ID" value="ORUFI12G14810.2"/>
    <property type="gene ID" value="ORUFI12G14810"/>
</dbReference>
<dbReference type="OMA" id="ANMWISS"/>
<accession>A0A0E0RHU3</accession>
<dbReference type="Gene3D" id="3.40.50.300">
    <property type="entry name" value="P-loop containing nucleotide triphosphate hydrolases"/>
    <property type="match status" value="1"/>
</dbReference>
<reference evidence="6" key="2">
    <citation type="submission" date="2015-06" db="UniProtKB">
        <authorList>
            <consortium name="EnsemblPlants"/>
        </authorList>
    </citation>
    <scope>IDENTIFICATION</scope>
</reference>
<evidence type="ECO:0000259" key="3">
    <source>
        <dbReference type="Pfam" id="PF00931"/>
    </source>
</evidence>
<dbReference type="PANTHER" id="PTHR36766:SF64">
    <property type="entry name" value="OS12G0206100 PROTEIN"/>
    <property type="match status" value="1"/>
</dbReference>
<dbReference type="SUPFAM" id="SSF52540">
    <property type="entry name" value="P-loop containing nucleoside triphosphate hydrolases"/>
    <property type="match status" value="1"/>
</dbReference>
<keyword evidence="2" id="KW-0611">Plant defense</keyword>
<dbReference type="InterPro" id="IPR036388">
    <property type="entry name" value="WH-like_DNA-bd_sf"/>
</dbReference>
<evidence type="ECO:0008006" key="8">
    <source>
        <dbReference type="Google" id="ProtNLM"/>
    </source>
</evidence>
<dbReference type="SUPFAM" id="SSF52058">
    <property type="entry name" value="L domain-like"/>
    <property type="match status" value="2"/>
</dbReference>
<evidence type="ECO:0000259" key="4">
    <source>
        <dbReference type="Pfam" id="PF23559"/>
    </source>
</evidence>
<evidence type="ECO:0000256" key="1">
    <source>
        <dbReference type="ARBA" id="ARBA00022614"/>
    </source>
</evidence>
<dbReference type="PANTHER" id="PTHR36766">
    <property type="entry name" value="PLANT BROAD-SPECTRUM MILDEW RESISTANCE PROTEIN RPW8"/>
    <property type="match status" value="1"/>
</dbReference>
<evidence type="ECO:0000313" key="6">
    <source>
        <dbReference type="EnsemblPlants" id="ORUFI12G14810.2"/>
    </source>
</evidence>
<name>A0A0E0RHU3_ORYRU</name>
<dbReference type="Pfam" id="PF23559">
    <property type="entry name" value="WHD_DRP"/>
    <property type="match status" value="1"/>
</dbReference>
<dbReference type="InterPro" id="IPR027417">
    <property type="entry name" value="P-loop_NTPase"/>
</dbReference>
<keyword evidence="7" id="KW-1185">Reference proteome</keyword>
<proteinExistence type="predicted"/>
<dbReference type="InterPro" id="IPR056789">
    <property type="entry name" value="LRR_R13L1-DRL21"/>
</dbReference>
<feature type="domain" description="Disease resistance protein winged helix" evidence="4">
    <location>
        <begin position="463"/>
        <end position="551"/>
    </location>
</feature>
<dbReference type="InterPro" id="IPR002182">
    <property type="entry name" value="NB-ARC"/>
</dbReference>
<protein>
    <recommendedName>
        <fullName evidence="8">NB-ARC domain-containing protein</fullName>
    </recommendedName>
</protein>
<dbReference type="PRINTS" id="PR00364">
    <property type="entry name" value="DISEASERSIST"/>
</dbReference>
<keyword evidence="1" id="KW-0433">Leucine-rich repeat</keyword>
<organism evidence="6 7">
    <name type="scientific">Oryza rufipogon</name>
    <name type="common">Brownbeard rice</name>
    <name type="synonym">Asian wild rice</name>
    <dbReference type="NCBI Taxonomy" id="4529"/>
    <lineage>
        <taxon>Eukaryota</taxon>
        <taxon>Viridiplantae</taxon>
        <taxon>Streptophyta</taxon>
        <taxon>Embryophyta</taxon>
        <taxon>Tracheophyta</taxon>
        <taxon>Spermatophyta</taxon>
        <taxon>Magnoliopsida</taxon>
        <taxon>Liliopsida</taxon>
        <taxon>Poales</taxon>
        <taxon>Poaceae</taxon>
        <taxon>BOP clade</taxon>
        <taxon>Oryzoideae</taxon>
        <taxon>Oryzeae</taxon>
        <taxon>Oryzinae</taxon>
        <taxon>Oryza</taxon>
    </lineage>
</organism>
<dbReference type="InterPro" id="IPR058922">
    <property type="entry name" value="WHD_DRP"/>
</dbReference>